<gene>
    <name evidence="1" type="ORF">E2C01_084997</name>
</gene>
<proteinExistence type="predicted"/>
<keyword evidence="2" id="KW-1185">Reference proteome</keyword>
<name>A0A5B7IZS9_PORTR</name>
<evidence type="ECO:0000313" key="2">
    <source>
        <dbReference type="Proteomes" id="UP000324222"/>
    </source>
</evidence>
<evidence type="ECO:0000313" key="1">
    <source>
        <dbReference type="EMBL" id="MPC90030.1"/>
    </source>
</evidence>
<dbReference type="EMBL" id="VSRR010082987">
    <property type="protein sequence ID" value="MPC90030.1"/>
    <property type="molecule type" value="Genomic_DNA"/>
</dbReference>
<dbReference type="Proteomes" id="UP000324222">
    <property type="component" value="Unassembled WGS sequence"/>
</dbReference>
<accession>A0A5B7IZS9</accession>
<protein>
    <submittedName>
        <fullName evidence="1">Uncharacterized protein</fullName>
    </submittedName>
</protein>
<organism evidence="1 2">
    <name type="scientific">Portunus trituberculatus</name>
    <name type="common">Swimming crab</name>
    <name type="synonym">Neptunus trituberculatus</name>
    <dbReference type="NCBI Taxonomy" id="210409"/>
    <lineage>
        <taxon>Eukaryota</taxon>
        <taxon>Metazoa</taxon>
        <taxon>Ecdysozoa</taxon>
        <taxon>Arthropoda</taxon>
        <taxon>Crustacea</taxon>
        <taxon>Multicrustacea</taxon>
        <taxon>Malacostraca</taxon>
        <taxon>Eumalacostraca</taxon>
        <taxon>Eucarida</taxon>
        <taxon>Decapoda</taxon>
        <taxon>Pleocyemata</taxon>
        <taxon>Brachyura</taxon>
        <taxon>Eubrachyura</taxon>
        <taxon>Portunoidea</taxon>
        <taxon>Portunidae</taxon>
        <taxon>Portuninae</taxon>
        <taxon>Portunus</taxon>
    </lineage>
</organism>
<sequence length="61" mass="7067">MMVAVAWVVSNKRGITAPSPRHHHHHPALPHLLANNTLRRRTRASLLMYCNEGSEKQRDFR</sequence>
<reference evidence="1 2" key="1">
    <citation type="submission" date="2019-05" db="EMBL/GenBank/DDBJ databases">
        <title>Another draft genome of Portunus trituberculatus and its Hox gene families provides insights of decapod evolution.</title>
        <authorList>
            <person name="Jeong J.-H."/>
            <person name="Song I."/>
            <person name="Kim S."/>
            <person name="Choi T."/>
            <person name="Kim D."/>
            <person name="Ryu S."/>
            <person name="Kim W."/>
        </authorList>
    </citation>
    <scope>NUCLEOTIDE SEQUENCE [LARGE SCALE GENOMIC DNA]</scope>
    <source>
        <tissue evidence="1">Muscle</tissue>
    </source>
</reference>
<comment type="caution">
    <text evidence="1">The sequence shown here is derived from an EMBL/GenBank/DDBJ whole genome shotgun (WGS) entry which is preliminary data.</text>
</comment>
<dbReference type="AlphaFoldDB" id="A0A5B7IZS9"/>